<reference evidence="2" key="1">
    <citation type="journal article" date="2021" name="mSystems">
        <title>Bacteria and Archaea Synergistically Convert Glycine Betaine to Biogenic Methane in the Formosa Cold Seep of the South China Sea.</title>
        <authorList>
            <person name="Li L."/>
            <person name="Zhang W."/>
            <person name="Zhang S."/>
            <person name="Song L."/>
            <person name="Sun Q."/>
            <person name="Zhang H."/>
            <person name="Xiang H."/>
            <person name="Dong X."/>
        </authorList>
    </citation>
    <scope>NUCLEOTIDE SEQUENCE</scope>
    <source>
        <strain evidence="2">ZWT</strain>
    </source>
</reference>
<dbReference type="Pfam" id="PF04657">
    <property type="entry name" value="DMT_YdcZ"/>
    <property type="match status" value="1"/>
</dbReference>
<dbReference type="GO" id="GO:0005886">
    <property type="term" value="C:plasma membrane"/>
    <property type="evidence" value="ECO:0007669"/>
    <property type="project" value="TreeGrafter"/>
</dbReference>
<dbReference type="PANTHER" id="PTHR34821">
    <property type="entry name" value="INNER MEMBRANE PROTEIN YDCZ"/>
    <property type="match status" value="1"/>
</dbReference>
<sequence length="142" mass="15498">MKYLFAVIAGLCMTFQGVFNTRLSEKIGLWETNVFVQGTALIFTFIMMIILGDGSFKDITNAKKLYLTGGIFGTIIILTVMLSIEATSPTVAIGVILISQLTSAGIIDAFGWFGTEVVEFTIFKYIGLGLMISGIVLFNFIK</sequence>
<dbReference type="AlphaFoldDB" id="A0A9J6P8P9"/>
<gene>
    <name evidence="2" type="ORF">KDK92_21365</name>
</gene>
<dbReference type="InterPro" id="IPR006750">
    <property type="entry name" value="YdcZ"/>
</dbReference>
<comment type="caution">
    <text evidence="2">The sequence shown here is derived from an EMBL/GenBank/DDBJ whole genome shotgun (WGS) entry which is preliminary data.</text>
</comment>
<accession>A0A9J6P8P9</accession>
<feature type="transmembrane region" description="Helical" evidence="1">
    <location>
        <begin position="65"/>
        <end position="84"/>
    </location>
</feature>
<protein>
    <submittedName>
        <fullName evidence="2">DMT family transporter</fullName>
    </submittedName>
</protein>
<dbReference type="RefSeq" id="WP_250861440.1">
    <property type="nucleotide sequence ID" value="NZ_JAGSOJ010000005.1"/>
</dbReference>
<proteinExistence type="predicted"/>
<organism evidence="2 3">
    <name type="scientific">Oceanirhabdus seepicola</name>
    <dbReference type="NCBI Taxonomy" id="2828781"/>
    <lineage>
        <taxon>Bacteria</taxon>
        <taxon>Bacillati</taxon>
        <taxon>Bacillota</taxon>
        <taxon>Clostridia</taxon>
        <taxon>Eubacteriales</taxon>
        <taxon>Clostridiaceae</taxon>
        <taxon>Oceanirhabdus</taxon>
    </lineage>
</organism>
<dbReference type="Proteomes" id="UP001056429">
    <property type="component" value="Unassembled WGS sequence"/>
</dbReference>
<name>A0A9J6P8P9_9CLOT</name>
<feature type="transmembrane region" description="Helical" evidence="1">
    <location>
        <begin position="90"/>
        <end position="110"/>
    </location>
</feature>
<dbReference type="PANTHER" id="PTHR34821:SF3">
    <property type="entry name" value="MEMBRANE PROTEIN"/>
    <property type="match status" value="1"/>
</dbReference>
<feature type="transmembrane region" description="Helical" evidence="1">
    <location>
        <begin position="122"/>
        <end position="141"/>
    </location>
</feature>
<keyword evidence="1" id="KW-0812">Transmembrane</keyword>
<keyword evidence="1" id="KW-1133">Transmembrane helix</keyword>
<keyword evidence="3" id="KW-1185">Reference proteome</keyword>
<evidence type="ECO:0000313" key="2">
    <source>
        <dbReference type="EMBL" id="MCM1992281.1"/>
    </source>
</evidence>
<dbReference type="EMBL" id="JAGSOJ010000005">
    <property type="protein sequence ID" value="MCM1992281.1"/>
    <property type="molecule type" value="Genomic_DNA"/>
</dbReference>
<reference evidence="2" key="2">
    <citation type="submission" date="2021-04" db="EMBL/GenBank/DDBJ databases">
        <authorList>
            <person name="Dong X."/>
        </authorList>
    </citation>
    <scope>NUCLEOTIDE SEQUENCE</scope>
    <source>
        <strain evidence="2">ZWT</strain>
    </source>
</reference>
<evidence type="ECO:0000256" key="1">
    <source>
        <dbReference type="SAM" id="Phobius"/>
    </source>
</evidence>
<keyword evidence="1" id="KW-0472">Membrane</keyword>
<evidence type="ECO:0000313" key="3">
    <source>
        <dbReference type="Proteomes" id="UP001056429"/>
    </source>
</evidence>
<feature type="transmembrane region" description="Helical" evidence="1">
    <location>
        <begin position="34"/>
        <end position="53"/>
    </location>
</feature>